<organism evidence="1 2">
    <name type="scientific">Meloidogyne enterolobii</name>
    <name type="common">Root-knot nematode worm</name>
    <name type="synonym">Meloidogyne mayaguensis</name>
    <dbReference type="NCBI Taxonomy" id="390850"/>
    <lineage>
        <taxon>Eukaryota</taxon>
        <taxon>Metazoa</taxon>
        <taxon>Ecdysozoa</taxon>
        <taxon>Nematoda</taxon>
        <taxon>Chromadorea</taxon>
        <taxon>Rhabditida</taxon>
        <taxon>Tylenchina</taxon>
        <taxon>Tylenchomorpha</taxon>
        <taxon>Tylenchoidea</taxon>
        <taxon>Meloidogynidae</taxon>
        <taxon>Meloidogyninae</taxon>
        <taxon>Meloidogyne</taxon>
    </lineage>
</organism>
<name>A0A6V7V109_MELEN</name>
<protein>
    <submittedName>
        <fullName evidence="1">Uncharacterized protein</fullName>
    </submittedName>
</protein>
<sequence>MDEFLSIEASRTYKTCSFMSGIAPLQKGDKTINISITTNCKCRTTKLDIFSFV</sequence>
<evidence type="ECO:0000313" key="2">
    <source>
        <dbReference type="Proteomes" id="UP000580250"/>
    </source>
</evidence>
<reference evidence="1 2" key="1">
    <citation type="submission" date="2020-08" db="EMBL/GenBank/DDBJ databases">
        <authorList>
            <person name="Koutsovoulos G."/>
            <person name="Danchin GJ E."/>
        </authorList>
    </citation>
    <scope>NUCLEOTIDE SEQUENCE [LARGE SCALE GENOMIC DNA]</scope>
</reference>
<dbReference type="EMBL" id="CAJEWN010000143">
    <property type="protein sequence ID" value="CAD2168602.1"/>
    <property type="molecule type" value="Genomic_DNA"/>
</dbReference>
<dbReference type="AlphaFoldDB" id="A0A6V7V109"/>
<accession>A0A6V7V109</accession>
<gene>
    <name evidence="1" type="ORF">MENT_LOCUS19981</name>
</gene>
<proteinExistence type="predicted"/>
<dbReference type="Proteomes" id="UP000580250">
    <property type="component" value="Unassembled WGS sequence"/>
</dbReference>
<comment type="caution">
    <text evidence="1">The sequence shown here is derived from an EMBL/GenBank/DDBJ whole genome shotgun (WGS) entry which is preliminary data.</text>
</comment>
<evidence type="ECO:0000313" key="1">
    <source>
        <dbReference type="EMBL" id="CAD2168602.1"/>
    </source>
</evidence>